<sequence length="794" mass="85789">MLDAAQDAAGKWVGESQRACEQRALSDQAEINKLGSDIDRAGNILNNTANAISPNRSTALSRVDGLEQDDFRVDDDWSVHETRNYAGAIAAAEQGSAEYNKLIAERDRRINDAINSTISLQALADQMGIDDQAGATALADAFSNAEVNAPLTAWMSRQQAARDVAAIAGGTATPQQKARFEAATDLSPEQRDALIQGNDAVITKGQFEYLQGFYGELNKQGLEGFTAFGGSDPAMKAALADGLQLLSNPHVRTDQQVDNWFGPIVSNVTGQPAPPSYIRGGLSQVPSAIRDPLTQNPVREGYTKVGGPGNEHFSGNGFPTLDELNSVADILGHGDPSQQLGSDIDRALIVRSGEIAGAAVENSNTGKWETDGRFAQVQDVLDKTIGIAANDHIAVHDALVTGTQGGHAPISAMQESIEIDGGKHAYDADESIRNLLAFDWDDEHPDSGGNNAITKFFDWIGQDADAPGYEGKLAGESADALAGVLIENQSELSGFLLDEDNPMTYRSLGEVNPGLTQTLATSMAPYLPNFVDVPDTITVNPYATELDSVTDLSTLFKVLDSDPTAAGIINTAGAQWQNHLAYQYGLDPDSPSLGMAAGQLDQAMKEGMLAEMDVLTANRQWDNIVDYNEDSMKYDTIYGILSAVLPEEISTPMSVLNPAAKFDMIDIPNDPRELARNPLTIDDVQTDSMTDPTIRRYATLEAFALESPQFRDYFIYDEKGTNHSFFRPDGRLDWEAIAENPSRFEDTLAIFNRAHPSLGLNQFEDEYAKAPGKDTIDYTSIPTPADPSNRPTHY</sequence>
<evidence type="ECO:0000313" key="4">
    <source>
        <dbReference type="Proteomes" id="UP001067235"/>
    </source>
</evidence>
<accession>A0ABT4MYI8</accession>
<keyword evidence="4" id="KW-1185">Reference proteome</keyword>
<dbReference type="RefSeq" id="WP_301572774.1">
    <property type="nucleotide sequence ID" value="NZ_JAPWIE010000005.1"/>
</dbReference>
<feature type="domain" description="TPR repeat" evidence="2">
    <location>
        <begin position="182"/>
        <end position="443"/>
    </location>
</feature>
<dbReference type="Proteomes" id="UP001067235">
    <property type="component" value="Unassembled WGS sequence"/>
</dbReference>
<dbReference type="EMBL" id="JAPWIE010000005">
    <property type="protein sequence ID" value="MCZ4551904.1"/>
    <property type="molecule type" value="Genomic_DNA"/>
</dbReference>
<gene>
    <name evidence="3" type="ORF">O4213_18080</name>
</gene>
<dbReference type="InterPro" id="IPR057037">
    <property type="entry name" value="TPR_rep_actino"/>
</dbReference>
<comment type="caution">
    <text evidence="3">The sequence shown here is derived from an EMBL/GenBank/DDBJ whole genome shotgun (WGS) entry which is preliminary data.</text>
</comment>
<proteinExistence type="predicted"/>
<organism evidence="3 4">
    <name type="scientific">Gordonia rubripertincta</name>
    <name type="common">Rhodococcus corallinus</name>
    <dbReference type="NCBI Taxonomy" id="36822"/>
    <lineage>
        <taxon>Bacteria</taxon>
        <taxon>Bacillati</taxon>
        <taxon>Actinomycetota</taxon>
        <taxon>Actinomycetes</taxon>
        <taxon>Mycobacteriales</taxon>
        <taxon>Gordoniaceae</taxon>
        <taxon>Gordonia</taxon>
    </lineage>
</organism>
<evidence type="ECO:0000259" key="2">
    <source>
        <dbReference type="Pfam" id="PF23275"/>
    </source>
</evidence>
<dbReference type="Pfam" id="PF23275">
    <property type="entry name" value="TPR_23"/>
    <property type="match status" value="1"/>
</dbReference>
<evidence type="ECO:0000256" key="1">
    <source>
        <dbReference type="SAM" id="MobiDB-lite"/>
    </source>
</evidence>
<evidence type="ECO:0000313" key="3">
    <source>
        <dbReference type="EMBL" id="MCZ4551904.1"/>
    </source>
</evidence>
<protein>
    <recommendedName>
        <fullName evidence="2">TPR repeat domain-containing protein</fullName>
    </recommendedName>
</protein>
<feature type="region of interest" description="Disordered" evidence="1">
    <location>
        <begin position="773"/>
        <end position="794"/>
    </location>
</feature>
<reference evidence="3" key="1">
    <citation type="submission" date="2022-12" db="EMBL/GenBank/DDBJ databases">
        <authorList>
            <person name="Krivoruchko A.V."/>
            <person name="Elkin A."/>
        </authorList>
    </citation>
    <scope>NUCLEOTIDE SEQUENCE</scope>
    <source>
        <strain evidence="3">IEGM 1388</strain>
    </source>
</reference>
<name>A0ABT4MYI8_GORRU</name>